<dbReference type="Pfam" id="PF22725">
    <property type="entry name" value="GFO_IDH_MocA_C3"/>
    <property type="match status" value="1"/>
</dbReference>
<name>A0ABN3LVC1_9ACTN</name>
<sequence length="336" mass="33853">MRGPGAVLTAPGPGPGEAEGVRTPVRCDGRTAGTLADMDSKPRIGLLGTGPWAGRTHAPALAAHPGITFSGVWGRRPEATAALAAAHGTKAYDDVDALLAASDAVAFALPPDVQAPLAARAAAAGCHLLLDKPVATSVAGAREVAEAADRTGVASVVFCTLRFASDTAPWVEEQAALGGWYLGQAHWLGALFSPGSTSAYAASPWRREKGGLWDVGPHVLSVLLPVLGDVKEVTSAVAGPGDARHLVLRHASGAGSTVTLSLSAPAAASEAGITLFGDHGRVVMPSWADAVGSFGAAVDALLGAVRSGRAHPCDVRFGLRVTEILAEAEAEAEAGA</sequence>
<evidence type="ECO:0000256" key="1">
    <source>
        <dbReference type="ARBA" id="ARBA00023002"/>
    </source>
</evidence>
<dbReference type="Pfam" id="PF01408">
    <property type="entry name" value="GFO_IDH_MocA"/>
    <property type="match status" value="1"/>
</dbReference>
<dbReference type="PANTHER" id="PTHR43818:SF11">
    <property type="entry name" value="BCDNA.GH03377"/>
    <property type="match status" value="1"/>
</dbReference>
<accession>A0ABN3LVC1</accession>
<dbReference type="Gene3D" id="3.30.360.10">
    <property type="entry name" value="Dihydrodipicolinate Reductase, domain 2"/>
    <property type="match status" value="1"/>
</dbReference>
<dbReference type="SUPFAM" id="SSF51735">
    <property type="entry name" value="NAD(P)-binding Rossmann-fold domains"/>
    <property type="match status" value="1"/>
</dbReference>
<protein>
    <submittedName>
        <fullName evidence="5">Gfo/Idh/MocA family oxidoreductase</fullName>
    </submittedName>
</protein>
<dbReference type="PANTHER" id="PTHR43818">
    <property type="entry name" value="BCDNA.GH03377"/>
    <property type="match status" value="1"/>
</dbReference>
<dbReference type="EMBL" id="BAAASR010000014">
    <property type="protein sequence ID" value="GAA2491046.1"/>
    <property type="molecule type" value="Genomic_DNA"/>
</dbReference>
<feature type="domain" description="Gfo/Idh/MocA-like oxidoreductase N-terminal" evidence="3">
    <location>
        <begin position="43"/>
        <end position="154"/>
    </location>
</feature>
<keyword evidence="1" id="KW-0560">Oxidoreductase</keyword>
<evidence type="ECO:0000313" key="5">
    <source>
        <dbReference type="EMBL" id="GAA2491046.1"/>
    </source>
</evidence>
<evidence type="ECO:0000256" key="2">
    <source>
        <dbReference type="SAM" id="MobiDB-lite"/>
    </source>
</evidence>
<evidence type="ECO:0000313" key="6">
    <source>
        <dbReference type="Proteomes" id="UP001499942"/>
    </source>
</evidence>
<dbReference type="InterPro" id="IPR000683">
    <property type="entry name" value="Gfo/Idh/MocA-like_OxRdtase_N"/>
</dbReference>
<dbReference type="SUPFAM" id="SSF55347">
    <property type="entry name" value="Glyceraldehyde-3-phosphate dehydrogenase-like, C-terminal domain"/>
    <property type="match status" value="1"/>
</dbReference>
<dbReference type="Gene3D" id="3.40.50.720">
    <property type="entry name" value="NAD(P)-binding Rossmann-like Domain"/>
    <property type="match status" value="1"/>
</dbReference>
<dbReference type="InterPro" id="IPR050463">
    <property type="entry name" value="Gfo/Idh/MocA_oxidrdct_glycsds"/>
</dbReference>
<feature type="domain" description="GFO/IDH/MocA-like oxidoreductase" evidence="4">
    <location>
        <begin position="199"/>
        <end position="282"/>
    </location>
</feature>
<evidence type="ECO:0000259" key="3">
    <source>
        <dbReference type="Pfam" id="PF01408"/>
    </source>
</evidence>
<dbReference type="InterPro" id="IPR036291">
    <property type="entry name" value="NAD(P)-bd_dom_sf"/>
</dbReference>
<feature type="region of interest" description="Disordered" evidence="2">
    <location>
        <begin position="1"/>
        <end position="23"/>
    </location>
</feature>
<keyword evidence="6" id="KW-1185">Reference proteome</keyword>
<evidence type="ECO:0000259" key="4">
    <source>
        <dbReference type="Pfam" id="PF22725"/>
    </source>
</evidence>
<comment type="caution">
    <text evidence="5">The sequence shown here is derived from an EMBL/GenBank/DDBJ whole genome shotgun (WGS) entry which is preliminary data.</text>
</comment>
<proteinExistence type="predicted"/>
<gene>
    <name evidence="5" type="ORF">GCM10010393_23590</name>
</gene>
<organism evidence="5 6">
    <name type="scientific">Streptomyces gobitricini</name>
    <dbReference type="NCBI Taxonomy" id="68211"/>
    <lineage>
        <taxon>Bacteria</taxon>
        <taxon>Bacillati</taxon>
        <taxon>Actinomycetota</taxon>
        <taxon>Actinomycetes</taxon>
        <taxon>Kitasatosporales</taxon>
        <taxon>Streptomycetaceae</taxon>
        <taxon>Streptomyces</taxon>
    </lineage>
</organism>
<reference evidence="5 6" key="1">
    <citation type="journal article" date="2019" name="Int. J. Syst. Evol. Microbiol.">
        <title>The Global Catalogue of Microorganisms (GCM) 10K type strain sequencing project: providing services to taxonomists for standard genome sequencing and annotation.</title>
        <authorList>
            <consortium name="The Broad Institute Genomics Platform"/>
            <consortium name="The Broad Institute Genome Sequencing Center for Infectious Disease"/>
            <person name="Wu L."/>
            <person name="Ma J."/>
        </authorList>
    </citation>
    <scope>NUCLEOTIDE SEQUENCE [LARGE SCALE GENOMIC DNA]</scope>
    <source>
        <strain evidence="5 6">JCM 5062</strain>
    </source>
</reference>
<dbReference type="InterPro" id="IPR055170">
    <property type="entry name" value="GFO_IDH_MocA-like_dom"/>
</dbReference>
<dbReference type="Proteomes" id="UP001499942">
    <property type="component" value="Unassembled WGS sequence"/>
</dbReference>